<protein>
    <recommendedName>
        <fullName evidence="3">Sulfotransferase</fullName>
        <ecNumber evidence="3">2.8.2.-</ecNumber>
    </recommendedName>
</protein>
<evidence type="ECO:0000256" key="2">
    <source>
        <dbReference type="ARBA" id="ARBA00022679"/>
    </source>
</evidence>
<dbReference type="EMBL" id="CAUEEQ010016204">
    <property type="protein sequence ID" value="CAJ0940102.1"/>
    <property type="molecule type" value="Genomic_DNA"/>
</dbReference>
<dbReference type="Gene3D" id="3.40.50.300">
    <property type="entry name" value="P-loop containing nucleotide triphosphate hydrolases"/>
    <property type="match status" value="1"/>
</dbReference>
<dbReference type="EC" id="2.8.2.-" evidence="3"/>
<reference evidence="5" key="1">
    <citation type="submission" date="2023-07" db="EMBL/GenBank/DDBJ databases">
        <authorList>
            <person name="Stuckert A."/>
        </authorList>
    </citation>
    <scope>NUCLEOTIDE SEQUENCE</scope>
</reference>
<evidence type="ECO:0000256" key="1">
    <source>
        <dbReference type="ARBA" id="ARBA00005771"/>
    </source>
</evidence>
<accession>A0ABN9LEA5</accession>
<proteinExistence type="inferred from homology"/>
<dbReference type="PANTHER" id="PTHR11783">
    <property type="entry name" value="SULFOTRANSFERASE SULT"/>
    <property type="match status" value="1"/>
</dbReference>
<evidence type="ECO:0000313" key="6">
    <source>
        <dbReference type="Proteomes" id="UP001176940"/>
    </source>
</evidence>
<name>A0ABN9LEA5_9NEOB</name>
<dbReference type="InterPro" id="IPR000863">
    <property type="entry name" value="Sulfotransferase_dom"/>
</dbReference>
<dbReference type="Pfam" id="PF00685">
    <property type="entry name" value="Sulfotransfer_1"/>
    <property type="match status" value="1"/>
</dbReference>
<dbReference type="Proteomes" id="UP001176940">
    <property type="component" value="Unassembled WGS sequence"/>
</dbReference>
<keyword evidence="6" id="KW-1185">Reference proteome</keyword>
<dbReference type="SUPFAM" id="SSF52540">
    <property type="entry name" value="P-loop containing nucleoside triphosphate hydrolases"/>
    <property type="match status" value="1"/>
</dbReference>
<evidence type="ECO:0000259" key="4">
    <source>
        <dbReference type="Pfam" id="PF00685"/>
    </source>
</evidence>
<gene>
    <name evidence="5" type="ORF">RIMI_LOCUS8243141</name>
</gene>
<sequence>MQRCDEDVDVLAGGASGIIYTIRDPKDAAVSLYYFSKMSTYFKDPENMDDFLKGYLTGNIPYGSWFNHVKGWMGLLGKDNFMFQTYEDLKKDRVGFRETRFCQKSGRVKSADYFEKSVADRNTKTMQVNGESKSAAIADSCQLILTDGTRH</sequence>
<dbReference type="InterPro" id="IPR027417">
    <property type="entry name" value="P-loop_NTPase"/>
</dbReference>
<feature type="domain" description="Sulfotransferase" evidence="4">
    <location>
        <begin position="18"/>
        <end position="94"/>
    </location>
</feature>
<organism evidence="5 6">
    <name type="scientific">Ranitomeya imitator</name>
    <name type="common">mimic poison frog</name>
    <dbReference type="NCBI Taxonomy" id="111125"/>
    <lineage>
        <taxon>Eukaryota</taxon>
        <taxon>Metazoa</taxon>
        <taxon>Chordata</taxon>
        <taxon>Craniata</taxon>
        <taxon>Vertebrata</taxon>
        <taxon>Euteleostomi</taxon>
        <taxon>Amphibia</taxon>
        <taxon>Batrachia</taxon>
        <taxon>Anura</taxon>
        <taxon>Neobatrachia</taxon>
        <taxon>Hyloidea</taxon>
        <taxon>Dendrobatidae</taxon>
        <taxon>Dendrobatinae</taxon>
        <taxon>Ranitomeya</taxon>
    </lineage>
</organism>
<keyword evidence="2 3" id="KW-0808">Transferase</keyword>
<evidence type="ECO:0000256" key="3">
    <source>
        <dbReference type="RuleBase" id="RU361155"/>
    </source>
</evidence>
<comment type="caution">
    <text evidence="5">The sequence shown here is derived from an EMBL/GenBank/DDBJ whole genome shotgun (WGS) entry which is preliminary data.</text>
</comment>
<comment type="similarity">
    <text evidence="1 3">Belongs to the sulfotransferase 1 family.</text>
</comment>
<evidence type="ECO:0000313" key="5">
    <source>
        <dbReference type="EMBL" id="CAJ0940102.1"/>
    </source>
</evidence>